<dbReference type="Proteomes" id="UP000248764">
    <property type="component" value="Unassembled WGS sequence"/>
</dbReference>
<organism evidence="1 2">
    <name type="scientific">Jiangella anatolica</name>
    <dbReference type="NCBI Taxonomy" id="2670374"/>
    <lineage>
        <taxon>Bacteria</taxon>
        <taxon>Bacillati</taxon>
        <taxon>Actinomycetota</taxon>
        <taxon>Actinomycetes</taxon>
        <taxon>Jiangellales</taxon>
        <taxon>Jiangellaceae</taxon>
        <taxon>Jiangella</taxon>
    </lineage>
</organism>
<comment type="caution">
    <text evidence="1">The sequence shown here is derived from an EMBL/GenBank/DDBJ whole genome shotgun (WGS) entry which is preliminary data.</text>
</comment>
<keyword evidence="2" id="KW-1185">Reference proteome</keyword>
<dbReference type="RefSeq" id="WP_111254621.1">
    <property type="nucleotide sequence ID" value="NZ_POTW01000020.1"/>
</dbReference>
<protein>
    <submittedName>
        <fullName evidence="1">Uncharacterized protein</fullName>
    </submittedName>
</protein>
<accession>A0A2W2BD41</accession>
<evidence type="ECO:0000313" key="2">
    <source>
        <dbReference type="Proteomes" id="UP000248764"/>
    </source>
</evidence>
<dbReference type="EMBL" id="POTW01000020">
    <property type="protein sequence ID" value="PZF83892.1"/>
    <property type="molecule type" value="Genomic_DNA"/>
</dbReference>
<sequence length="73" mass="8343">MPNQREAIRKAVVEALMRKVAADQYPSATMLDYIEALLTDDDVADYVALLIERVDEDYYPSIPMLQRLLRLAA</sequence>
<proteinExistence type="predicted"/>
<name>A0A2W2BD41_9ACTN</name>
<gene>
    <name evidence="1" type="ORF">C1I92_10525</name>
</gene>
<reference evidence="1 2" key="1">
    <citation type="submission" date="2018-01" db="EMBL/GenBank/DDBJ databases">
        <title>Draft genome sequence of Jiangella sp. GTF31.</title>
        <authorList>
            <person name="Sahin N."/>
            <person name="Ay H."/>
            <person name="Saygin H."/>
        </authorList>
    </citation>
    <scope>NUCLEOTIDE SEQUENCE [LARGE SCALE GENOMIC DNA]</scope>
    <source>
        <strain evidence="1 2">GTF31</strain>
    </source>
</reference>
<evidence type="ECO:0000313" key="1">
    <source>
        <dbReference type="EMBL" id="PZF83892.1"/>
    </source>
</evidence>
<dbReference type="AlphaFoldDB" id="A0A2W2BD41"/>